<dbReference type="EMBL" id="JAFBCV010000006">
    <property type="protein sequence ID" value="MBM7838940.1"/>
    <property type="molecule type" value="Genomic_DNA"/>
</dbReference>
<dbReference type="GO" id="GO:0008880">
    <property type="term" value="F:glucuronate isomerase activity"/>
    <property type="evidence" value="ECO:0007669"/>
    <property type="project" value="UniProtKB-EC"/>
</dbReference>
<organism evidence="8 9">
    <name type="scientific">Shouchella xiaoxiensis</name>
    <dbReference type="NCBI Taxonomy" id="766895"/>
    <lineage>
        <taxon>Bacteria</taxon>
        <taxon>Bacillati</taxon>
        <taxon>Bacillota</taxon>
        <taxon>Bacilli</taxon>
        <taxon>Bacillales</taxon>
        <taxon>Bacillaceae</taxon>
        <taxon>Shouchella</taxon>
    </lineage>
</organism>
<proteinExistence type="inferred from homology"/>
<evidence type="ECO:0000313" key="9">
    <source>
        <dbReference type="Proteomes" id="UP001179280"/>
    </source>
</evidence>
<comment type="pathway">
    <text evidence="2 7">Carbohydrate metabolism; pentose and glucuronate interconversion.</text>
</comment>
<evidence type="ECO:0000313" key="8">
    <source>
        <dbReference type="EMBL" id="MBM7838940.1"/>
    </source>
</evidence>
<keyword evidence="6 7" id="KW-0413">Isomerase</keyword>
<evidence type="ECO:0000256" key="7">
    <source>
        <dbReference type="HAMAP-Rule" id="MF_00675"/>
    </source>
</evidence>
<keyword evidence="9" id="KW-1185">Reference proteome</keyword>
<name>A0ABS2SUL8_9BACI</name>
<gene>
    <name evidence="7" type="primary">uxaC</name>
    <name evidence="8" type="ORF">JOC54_002210</name>
</gene>
<dbReference type="NCBIfam" id="NF002794">
    <property type="entry name" value="PRK02925.1"/>
    <property type="match status" value="1"/>
</dbReference>
<sequence>MIQTGKAFIHDQFMLQNDTAAKLYHDYAKELPIIDYHCHVSPIEIAENRQYRNISEIWLHGDHYKWRAMRACGVDESFITGEASDKDKFLKWAETVPYTLGNPLYHWTHLELKRYFDIDELVNAESAEGIWEQTKEQLQSSTLSTRGIIKQSNVEIICTTDDPTDGLEAHQSIAQDRFETAVYPAFRPDKALMVGKSYFTDYLSSLETTGGIKIDSLQKLLDVLDARANFFHQQGCRLADHGIETIPFQQTSDQDVEAIFRKALAGEPISQKETEQYQTYVLLFLGKLYHSLGWTMQFHLGALRNTNSRMFKQLGADTGFDSIGNFSFAKSLTLFLNELDKTNELPQSILYTLNPNHNEVIASAIGSFQGDTPGKIQFGSGWWFNDTKQGMEKQLNDLANIGLLSQFVGMLTDSRSFLSYTRHEYFRRIMCNLIGSWVEAGEWPADEKWIGQLIQGICYRNAKQYFAF</sequence>
<comment type="similarity">
    <text evidence="3 7">Belongs to the metallo-dependent hydrolases superfamily. Uronate isomerase family.</text>
</comment>
<comment type="caution">
    <text evidence="8">The sequence shown here is derived from an EMBL/GenBank/DDBJ whole genome shotgun (WGS) entry which is preliminary data.</text>
</comment>
<evidence type="ECO:0000256" key="6">
    <source>
        <dbReference type="ARBA" id="ARBA00023235"/>
    </source>
</evidence>
<evidence type="ECO:0000256" key="1">
    <source>
        <dbReference type="ARBA" id="ARBA00001165"/>
    </source>
</evidence>
<dbReference type="Gene3D" id="3.20.20.140">
    <property type="entry name" value="Metal-dependent hydrolases"/>
    <property type="match status" value="1"/>
</dbReference>
<dbReference type="PANTHER" id="PTHR30068:SF4">
    <property type="entry name" value="URONATE ISOMERASE"/>
    <property type="match status" value="1"/>
</dbReference>
<dbReference type="Gene3D" id="1.10.2020.10">
    <property type="entry name" value="uronate isomerase, domain 2, chain A"/>
    <property type="match status" value="1"/>
</dbReference>
<dbReference type="RefSeq" id="WP_204466309.1">
    <property type="nucleotide sequence ID" value="NZ_JAFBCV010000006.1"/>
</dbReference>
<protein>
    <recommendedName>
        <fullName evidence="5 7">Uronate isomerase</fullName>
        <ecNumber evidence="4 7">5.3.1.12</ecNumber>
    </recommendedName>
    <alternativeName>
        <fullName evidence="7">Glucuronate isomerase</fullName>
    </alternativeName>
    <alternativeName>
        <fullName evidence="7">Uronic isomerase</fullName>
    </alternativeName>
</protein>
<reference evidence="8" key="1">
    <citation type="submission" date="2021-01" db="EMBL/GenBank/DDBJ databases">
        <title>Genomic Encyclopedia of Type Strains, Phase IV (KMG-IV): sequencing the most valuable type-strain genomes for metagenomic binning, comparative biology and taxonomic classification.</title>
        <authorList>
            <person name="Goeker M."/>
        </authorList>
    </citation>
    <scope>NUCLEOTIDE SEQUENCE</scope>
    <source>
        <strain evidence="8">DSM 21943</strain>
    </source>
</reference>
<comment type="catalytic activity">
    <reaction evidence="7">
        <text>aldehydo-D-galacturonate = keto-D-tagaturonate</text>
        <dbReference type="Rhea" id="RHEA:27702"/>
        <dbReference type="ChEBI" id="CHEBI:12952"/>
        <dbReference type="ChEBI" id="CHEBI:17886"/>
    </reaction>
</comment>
<dbReference type="Proteomes" id="UP001179280">
    <property type="component" value="Unassembled WGS sequence"/>
</dbReference>
<dbReference type="SUPFAM" id="SSF51556">
    <property type="entry name" value="Metallo-dependent hydrolases"/>
    <property type="match status" value="1"/>
</dbReference>
<evidence type="ECO:0000256" key="2">
    <source>
        <dbReference type="ARBA" id="ARBA00004892"/>
    </source>
</evidence>
<evidence type="ECO:0000256" key="5">
    <source>
        <dbReference type="ARBA" id="ARBA00020555"/>
    </source>
</evidence>
<evidence type="ECO:0000256" key="3">
    <source>
        <dbReference type="ARBA" id="ARBA00008397"/>
    </source>
</evidence>
<dbReference type="PANTHER" id="PTHR30068">
    <property type="entry name" value="URONATE ISOMERASE"/>
    <property type="match status" value="1"/>
</dbReference>
<accession>A0ABS2SUL8</accession>
<dbReference type="EC" id="5.3.1.12" evidence="4 7"/>
<comment type="catalytic activity">
    <reaction evidence="1 7">
        <text>D-glucuronate = D-fructuronate</text>
        <dbReference type="Rhea" id="RHEA:13049"/>
        <dbReference type="ChEBI" id="CHEBI:58720"/>
        <dbReference type="ChEBI" id="CHEBI:59863"/>
        <dbReference type="EC" id="5.3.1.12"/>
    </reaction>
</comment>
<dbReference type="InterPro" id="IPR003766">
    <property type="entry name" value="Uronate_isomerase"/>
</dbReference>
<dbReference type="HAMAP" id="MF_00675">
    <property type="entry name" value="UxaC"/>
    <property type="match status" value="1"/>
</dbReference>
<dbReference type="InterPro" id="IPR032466">
    <property type="entry name" value="Metal_Hydrolase"/>
</dbReference>
<dbReference type="Pfam" id="PF02614">
    <property type="entry name" value="UxaC"/>
    <property type="match status" value="1"/>
</dbReference>
<evidence type="ECO:0000256" key="4">
    <source>
        <dbReference type="ARBA" id="ARBA00012546"/>
    </source>
</evidence>